<dbReference type="Pfam" id="PF00497">
    <property type="entry name" value="SBP_bac_3"/>
    <property type="match status" value="1"/>
</dbReference>
<gene>
    <name evidence="6" type="ORF">BI308_00360</name>
</gene>
<dbReference type="InterPro" id="IPR051455">
    <property type="entry name" value="Bact_solute-bind_prot3"/>
</dbReference>
<organism evidence="6 7">
    <name type="scientific">Roseofilum reptotaenium AO1-A</name>
    <dbReference type="NCBI Taxonomy" id="1925591"/>
    <lineage>
        <taxon>Bacteria</taxon>
        <taxon>Bacillati</taxon>
        <taxon>Cyanobacteriota</taxon>
        <taxon>Cyanophyceae</taxon>
        <taxon>Desertifilales</taxon>
        <taxon>Desertifilaceae</taxon>
        <taxon>Roseofilum</taxon>
    </lineage>
</organism>
<evidence type="ECO:0000313" key="7">
    <source>
        <dbReference type="Proteomes" id="UP000183940"/>
    </source>
</evidence>
<dbReference type="GO" id="GO:0030288">
    <property type="term" value="C:outer membrane-bounded periplasmic space"/>
    <property type="evidence" value="ECO:0007669"/>
    <property type="project" value="TreeGrafter"/>
</dbReference>
<dbReference type="PANTHER" id="PTHR30085:SF6">
    <property type="entry name" value="ABC TRANSPORTER GLUTAMINE-BINDING PROTEIN GLNH"/>
    <property type="match status" value="1"/>
</dbReference>
<dbReference type="Gene3D" id="3.40.190.10">
    <property type="entry name" value="Periplasmic binding protein-like II"/>
    <property type="match status" value="2"/>
</dbReference>
<evidence type="ECO:0000259" key="5">
    <source>
        <dbReference type="SMART" id="SM00062"/>
    </source>
</evidence>
<keyword evidence="3 4" id="KW-0732">Signal</keyword>
<comment type="similarity">
    <text evidence="1">Belongs to the bacterial solute-binding protein 3 family.</text>
</comment>
<keyword evidence="7" id="KW-1185">Reference proteome</keyword>
<dbReference type="InterPro" id="IPR026358">
    <property type="entry name" value="Orph_peri_GRRM"/>
</dbReference>
<evidence type="ECO:0000256" key="3">
    <source>
        <dbReference type="ARBA" id="ARBA00022729"/>
    </source>
</evidence>
<keyword evidence="2" id="KW-0813">Transport</keyword>
<dbReference type="GO" id="GO:0005576">
    <property type="term" value="C:extracellular region"/>
    <property type="evidence" value="ECO:0007669"/>
    <property type="project" value="TreeGrafter"/>
</dbReference>
<dbReference type="Proteomes" id="UP000183940">
    <property type="component" value="Unassembled WGS sequence"/>
</dbReference>
<dbReference type="NCBIfam" id="TIGR04262">
    <property type="entry name" value="orph_peri_GRRM"/>
    <property type="match status" value="1"/>
</dbReference>
<proteinExistence type="inferred from homology"/>
<dbReference type="CDD" id="cd13688">
    <property type="entry name" value="PBP2_GltI_DEBP"/>
    <property type="match status" value="1"/>
</dbReference>
<comment type="caution">
    <text evidence="6">The sequence shown here is derived from an EMBL/GenBank/DDBJ whole genome shotgun (WGS) entry which is preliminary data.</text>
</comment>
<reference evidence="6" key="1">
    <citation type="submission" date="2016-10" db="EMBL/GenBank/DDBJ databases">
        <title>CRISPR-Cas defence system in Roseofilum reptotaenium: evidence of a bacteriophage-cyanobacterium arms race in the coral black band disease.</title>
        <authorList>
            <person name="Buerger P."/>
            <person name="Wood-Charlson E.M."/>
            <person name="Weynberg K.D."/>
            <person name="Willis B."/>
            <person name="Van Oppen M.J."/>
        </authorList>
    </citation>
    <scope>NUCLEOTIDE SEQUENCE [LARGE SCALE GENOMIC DNA]</scope>
    <source>
        <strain evidence="6">AO1-A</strain>
    </source>
</reference>
<dbReference type="STRING" id="1925591.BI308_00360"/>
<evidence type="ECO:0000256" key="2">
    <source>
        <dbReference type="ARBA" id="ARBA00022448"/>
    </source>
</evidence>
<protein>
    <recommendedName>
        <fullName evidence="5">Solute-binding protein family 3/N-terminal domain-containing protein</fullName>
    </recommendedName>
</protein>
<feature type="chain" id="PRO_5012250949" description="Solute-binding protein family 3/N-terminal domain-containing protein" evidence="4">
    <location>
        <begin position="26"/>
        <end position="300"/>
    </location>
</feature>
<sequence length="300" mass="34436">MQKKLAIATALLSLIPLSIAYPSWAANVLEQVNQSGTLRVAVRQDTIPFGFKNDRGQWMGFSVDLVKRIQAELEAELNKTIEIEWVEVDTQNRFQAIQENQVDLDCGSNSFTWERDEIVDFSISYFSTGTQLLVPQQTKLGNPESLQGKRIGVIENTTNAEIIQKIQPNAEFIWVRDRVQGLQQLEQGNIDALVSDGVLLEALRRTAKDPQAWRVTPSRPYSLESYACILPENNSRWQSMINYSLVKYMQGFLTDKPAEIAIFQRWFGTDGLLPYPRQAVYFHYQETLNSLQWLPENEWE</sequence>
<dbReference type="EMBL" id="MLAW01000001">
    <property type="protein sequence ID" value="OJJ27462.1"/>
    <property type="molecule type" value="Genomic_DNA"/>
</dbReference>
<dbReference type="GO" id="GO:0006865">
    <property type="term" value="P:amino acid transport"/>
    <property type="evidence" value="ECO:0007669"/>
    <property type="project" value="TreeGrafter"/>
</dbReference>
<accession>A0A1L9QXW0</accession>
<evidence type="ECO:0000256" key="4">
    <source>
        <dbReference type="SAM" id="SignalP"/>
    </source>
</evidence>
<evidence type="ECO:0000256" key="1">
    <source>
        <dbReference type="ARBA" id="ARBA00010333"/>
    </source>
</evidence>
<dbReference type="SMART" id="SM00062">
    <property type="entry name" value="PBPb"/>
    <property type="match status" value="1"/>
</dbReference>
<feature type="signal peptide" evidence="4">
    <location>
        <begin position="1"/>
        <end position="25"/>
    </location>
</feature>
<name>A0A1L9QXW0_9CYAN</name>
<dbReference type="PANTHER" id="PTHR30085">
    <property type="entry name" value="AMINO ACID ABC TRANSPORTER PERMEASE"/>
    <property type="match status" value="1"/>
</dbReference>
<feature type="domain" description="Solute-binding protein family 3/N-terminal" evidence="5">
    <location>
        <begin position="37"/>
        <end position="270"/>
    </location>
</feature>
<dbReference type="InterPro" id="IPR001638">
    <property type="entry name" value="Solute-binding_3/MltF_N"/>
</dbReference>
<evidence type="ECO:0000313" key="6">
    <source>
        <dbReference type="EMBL" id="OJJ27462.1"/>
    </source>
</evidence>
<dbReference type="AlphaFoldDB" id="A0A1L9QXW0"/>
<dbReference type="SUPFAM" id="SSF53850">
    <property type="entry name" value="Periplasmic binding protein-like II"/>
    <property type="match status" value="1"/>
</dbReference>